<dbReference type="PANTHER" id="PTHR48075:SF5">
    <property type="entry name" value="3-HYDROXYBUTYRYL-COA DEHYDROGENASE"/>
    <property type="match status" value="1"/>
</dbReference>
<organism evidence="4 5">
    <name type="scientific">Erythrobacter sanguineus</name>
    <dbReference type="NCBI Taxonomy" id="198312"/>
    <lineage>
        <taxon>Bacteria</taxon>
        <taxon>Pseudomonadati</taxon>
        <taxon>Pseudomonadota</taxon>
        <taxon>Alphaproteobacteria</taxon>
        <taxon>Sphingomonadales</taxon>
        <taxon>Erythrobacteraceae</taxon>
        <taxon>Erythrobacter/Porphyrobacter group</taxon>
        <taxon>Erythrobacter</taxon>
    </lineage>
</organism>
<keyword evidence="5" id="KW-1185">Reference proteome</keyword>
<protein>
    <submittedName>
        <fullName evidence="4">3-hydroxybutyryl-CoA dehydrogenase</fullName>
    </submittedName>
</protein>
<reference evidence="5" key="1">
    <citation type="submission" date="2016-12" db="EMBL/GenBank/DDBJ databases">
        <authorList>
            <person name="Varghese N."/>
            <person name="Submissions S."/>
        </authorList>
    </citation>
    <scope>NUCLEOTIDE SEQUENCE [LARGE SCALE GENOMIC DNA]</scope>
    <source>
        <strain evidence="5">DSM 11032</strain>
    </source>
</reference>
<evidence type="ECO:0000313" key="5">
    <source>
        <dbReference type="Proteomes" id="UP000184391"/>
    </source>
</evidence>
<dbReference type="Proteomes" id="UP000184391">
    <property type="component" value="Unassembled WGS sequence"/>
</dbReference>
<dbReference type="Gene3D" id="1.10.1040.10">
    <property type="entry name" value="N-(1-d-carboxylethyl)-l-norvaline Dehydrogenase, domain 2"/>
    <property type="match status" value="2"/>
</dbReference>
<dbReference type="InterPro" id="IPR013328">
    <property type="entry name" value="6PGD_dom2"/>
</dbReference>
<name>A0A1M7SN07_9SPHN</name>
<feature type="domain" description="3-hydroxyacyl-CoA dehydrogenase NAD binding" evidence="3">
    <location>
        <begin position="9"/>
        <end position="182"/>
    </location>
</feature>
<evidence type="ECO:0000259" key="3">
    <source>
        <dbReference type="Pfam" id="PF02737"/>
    </source>
</evidence>
<accession>A0A1M7SN07</accession>
<dbReference type="InterPro" id="IPR006176">
    <property type="entry name" value="3-OHacyl-CoA_DH_NAD-bd"/>
</dbReference>
<dbReference type="AlphaFoldDB" id="A0A1M7SN07"/>
<dbReference type="PROSITE" id="PS51257">
    <property type="entry name" value="PROKAR_LIPOPROTEIN"/>
    <property type="match status" value="1"/>
</dbReference>
<dbReference type="PANTHER" id="PTHR48075">
    <property type="entry name" value="3-HYDROXYACYL-COA DEHYDROGENASE FAMILY PROTEIN"/>
    <property type="match status" value="1"/>
</dbReference>
<dbReference type="Gene3D" id="3.40.50.720">
    <property type="entry name" value="NAD(P)-binding Rossmann-like Domain"/>
    <property type="match status" value="1"/>
</dbReference>
<gene>
    <name evidence="4" type="ORF">SAMN02745193_02038</name>
</gene>
<dbReference type="STRING" id="198312.SAMN02745193_02038"/>
<evidence type="ECO:0000259" key="2">
    <source>
        <dbReference type="Pfam" id="PF00725"/>
    </source>
</evidence>
<dbReference type="OrthoDB" id="9771883at2"/>
<dbReference type="SUPFAM" id="SSF48179">
    <property type="entry name" value="6-phosphogluconate dehydrogenase C-terminal domain-like"/>
    <property type="match status" value="2"/>
</dbReference>
<dbReference type="RefSeq" id="WP_072674774.1">
    <property type="nucleotide sequence ID" value="NZ_FRDF01000011.1"/>
</dbReference>
<dbReference type="GO" id="GO:0070403">
    <property type="term" value="F:NAD+ binding"/>
    <property type="evidence" value="ECO:0007669"/>
    <property type="project" value="InterPro"/>
</dbReference>
<feature type="domain" description="3-hydroxyacyl-CoA dehydrogenase C-terminal" evidence="2">
    <location>
        <begin position="315"/>
        <end position="404"/>
    </location>
</feature>
<evidence type="ECO:0000256" key="1">
    <source>
        <dbReference type="ARBA" id="ARBA00023002"/>
    </source>
</evidence>
<dbReference type="InterPro" id="IPR006108">
    <property type="entry name" value="3HC_DH_C"/>
</dbReference>
<feature type="domain" description="3-hydroxyacyl-CoA dehydrogenase C-terminal" evidence="2">
    <location>
        <begin position="188"/>
        <end position="289"/>
    </location>
</feature>
<dbReference type="InterPro" id="IPR008927">
    <property type="entry name" value="6-PGluconate_DH-like_C_sf"/>
</dbReference>
<dbReference type="Pfam" id="PF02737">
    <property type="entry name" value="3HCDH_N"/>
    <property type="match status" value="1"/>
</dbReference>
<keyword evidence="1" id="KW-0560">Oxidoreductase</keyword>
<proteinExistence type="predicted"/>
<dbReference type="GO" id="GO:0006631">
    <property type="term" value="P:fatty acid metabolic process"/>
    <property type="evidence" value="ECO:0007669"/>
    <property type="project" value="InterPro"/>
</dbReference>
<dbReference type="GO" id="GO:0016616">
    <property type="term" value="F:oxidoreductase activity, acting on the CH-OH group of donors, NAD or NADP as acceptor"/>
    <property type="evidence" value="ECO:0007669"/>
    <property type="project" value="InterPro"/>
</dbReference>
<dbReference type="Pfam" id="PF00725">
    <property type="entry name" value="3HCDH"/>
    <property type="match status" value="2"/>
</dbReference>
<evidence type="ECO:0000313" key="4">
    <source>
        <dbReference type="EMBL" id="SHN59828.1"/>
    </source>
</evidence>
<dbReference type="SUPFAM" id="SSF51735">
    <property type="entry name" value="NAD(P)-binding Rossmann-fold domains"/>
    <property type="match status" value="1"/>
</dbReference>
<sequence length="420" mass="44280">MRPGDPGHVCFIGAGTMGCYNALLASLAGYDAVIYDISRETLFGVPQTISAMGAQMVAAGLQDTDAVEVAKSRIATQHDLTAALYGAKLVSESIFENLEVKRELFADLDGRCRSDVIITTNSSSLMVSDIEDALGDGSRFAALHSHLGAMLFDIVPGPRTAPGTTAALKEYVSNLGGISLVLNKENKGYVFNAMIGPVLATAMLQVIDGAASMEDVDRAWMKRTGSPMGPFGMMDLFGTALIYDSWKHRPAMPDQPLMDLMKRKVLSFLAPIVGTGRLGMKSGHGFYTYPDPAYSRPGFLNGYPETSGADYALTSAWTQNAALIAANDVAEPHDIDRAWIAATRQAKGPFAILDDIGLERALTLFAVTGPLAGIENIAKVSGCLLGKLGEGCPGAAGGKGFYDYPEPAYAEAGFVGGGAI</sequence>
<dbReference type="EMBL" id="FRDF01000011">
    <property type="protein sequence ID" value="SHN59828.1"/>
    <property type="molecule type" value="Genomic_DNA"/>
</dbReference>
<dbReference type="InterPro" id="IPR036291">
    <property type="entry name" value="NAD(P)-bd_dom_sf"/>
</dbReference>